<comment type="similarity">
    <text evidence="1 7">Belongs to the aldehyde dehydrogenase family.</text>
</comment>
<evidence type="ECO:0000256" key="3">
    <source>
        <dbReference type="ARBA" id="ARBA00023002"/>
    </source>
</evidence>
<dbReference type="Gene3D" id="3.40.309.10">
    <property type="entry name" value="Aldehyde Dehydrogenase, Chain A, domain 2"/>
    <property type="match status" value="1"/>
</dbReference>
<dbReference type="GO" id="GO:0036243">
    <property type="term" value="F:succinate-semialdehyde dehydrogenase (NADP+) activity"/>
    <property type="evidence" value="ECO:0007669"/>
    <property type="project" value="UniProtKB-EC"/>
</dbReference>
<sequence length="526" mass="57198">MTTNTRAIRMGSVDARLIEHLRARIPAPVEGREMLTSFVPFTGETLGEVPRGSAEDVREAVGRARAAQGAWVRWSIEERARVLRRFHDLVLSRQDEVLDLVQVESGKARGHAFEEVADCAIVARYYAHHAAGHLRPRRRRGVLPGLTSTREYRHPKGVVGIISPWNYPLTLAVTDALPALVAGNAVVLKPDRQTSFTALLAAELLEEAGLPRDLFGVVTGEGREVGPALIGKVDYVAFTGSTATGRTVARQAGERLIGCSLELGGKNAMIVLGDADLERAVEGAVRGCFSNAGQLCLSIERLFVHDSIFDRFAKQFAQRTRDLNLGSALDYTVDVGSLVSRKQLDTVEEHVRDATEKGATILAGGRPRPDLGPLFYEPTVLTDVRAGMRLFADETFGPVVSLQRFRSVDEAVEKANDSPYGLNASVWTRDIRRGREVATRLRAGTVNVNDAYAAAWASTDAPMGGMKDSGLGRRHGREGILRYTDSQTVAVQRLFSPSGPLSVSGESYARVLTGALKVLERIPGLR</sequence>
<gene>
    <name evidence="9" type="ORF">AVDCRST_MAG14-222</name>
</gene>
<protein>
    <recommendedName>
        <fullName evidence="4">succinate-semialdehyde dehydrogenase (NADP(+))</fullName>
        <ecNumber evidence="4">1.2.1.79</ecNumber>
    </recommendedName>
</protein>
<evidence type="ECO:0000256" key="7">
    <source>
        <dbReference type="RuleBase" id="RU003345"/>
    </source>
</evidence>
<dbReference type="EC" id="1.2.1.79" evidence="4"/>
<evidence type="ECO:0000256" key="5">
    <source>
        <dbReference type="ARBA" id="ARBA00048559"/>
    </source>
</evidence>
<dbReference type="EMBL" id="CADCVG010000010">
    <property type="protein sequence ID" value="CAA9444212.1"/>
    <property type="molecule type" value="Genomic_DNA"/>
</dbReference>
<dbReference type="SUPFAM" id="SSF53720">
    <property type="entry name" value="ALDH-like"/>
    <property type="match status" value="1"/>
</dbReference>
<accession>A0A6J4QR82</accession>
<dbReference type="InterPro" id="IPR016161">
    <property type="entry name" value="Ald_DH/histidinol_DH"/>
</dbReference>
<dbReference type="InterPro" id="IPR029510">
    <property type="entry name" value="Ald_DH_CS_GLU"/>
</dbReference>
<dbReference type="InterPro" id="IPR016163">
    <property type="entry name" value="Ald_DH_C"/>
</dbReference>
<dbReference type="PANTHER" id="PTHR11699">
    <property type="entry name" value="ALDEHYDE DEHYDROGENASE-RELATED"/>
    <property type="match status" value="1"/>
</dbReference>
<dbReference type="InterPro" id="IPR016162">
    <property type="entry name" value="Ald_DH_N"/>
</dbReference>
<evidence type="ECO:0000256" key="1">
    <source>
        <dbReference type="ARBA" id="ARBA00009986"/>
    </source>
</evidence>
<dbReference type="InterPro" id="IPR015590">
    <property type="entry name" value="Aldehyde_DH_dom"/>
</dbReference>
<dbReference type="AlphaFoldDB" id="A0A6J4QR82"/>
<evidence type="ECO:0000256" key="2">
    <source>
        <dbReference type="ARBA" id="ARBA00022857"/>
    </source>
</evidence>
<feature type="active site" evidence="6">
    <location>
        <position position="262"/>
    </location>
</feature>
<evidence type="ECO:0000313" key="9">
    <source>
        <dbReference type="EMBL" id="CAA9444212.1"/>
    </source>
</evidence>
<dbReference type="Pfam" id="PF00171">
    <property type="entry name" value="Aldedh"/>
    <property type="match status" value="1"/>
</dbReference>
<name>A0A6J4QR82_9ACTN</name>
<proteinExistence type="inferred from homology"/>
<keyword evidence="3 7" id="KW-0560">Oxidoreductase</keyword>
<keyword evidence="2" id="KW-0521">NADP</keyword>
<evidence type="ECO:0000256" key="6">
    <source>
        <dbReference type="PROSITE-ProRule" id="PRU10007"/>
    </source>
</evidence>
<dbReference type="FunFam" id="3.40.605.10:FF:000010">
    <property type="entry name" value="N-succinylglutamate 5-semialdehyde dehydrogenase"/>
    <property type="match status" value="1"/>
</dbReference>
<evidence type="ECO:0000256" key="4">
    <source>
        <dbReference type="ARBA" id="ARBA00039122"/>
    </source>
</evidence>
<dbReference type="FunFam" id="3.40.309.10:FF:000009">
    <property type="entry name" value="Aldehyde dehydrogenase A"/>
    <property type="match status" value="1"/>
</dbReference>
<organism evidence="9">
    <name type="scientific">uncultured Rubrobacteraceae bacterium</name>
    <dbReference type="NCBI Taxonomy" id="349277"/>
    <lineage>
        <taxon>Bacteria</taxon>
        <taxon>Bacillati</taxon>
        <taxon>Actinomycetota</taxon>
        <taxon>Rubrobacteria</taxon>
        <taxon>Rubrobacterales</taxon>
        <taxon>Rubrobacteraceae</taxon>
        <taxon>environmental samples</taxon>
    </lineage>
</organism>
<dbReference type="CDD" id="cd07101">
    <property type="entry name" value="ALDH_SSADH2_GabD2"/>
    <property type="match status" value="1"/>
</dbReference>
<feature type="domain" description="Aldehyde dehydrogenase" evidence="8">
    <location>
        <begin position="34"/>
        <end position="489"/>
    </location>
</feature>
<dbReference type="Gene3D" id="3.40.605.10">
    <property type="entry name" value="Aldehyde Dehydrogenase, Chain A, domain 1"/>
    <property type="match status" value="1"/>
</dbReference>
<reference evidence="9" key="1">
    <citation type="submission" date="2020-02" db="EMBL/GenBank/DDBJ databases">
        <authorList>
            <person name="Meier V. D."/>
        </authorList>
    </citation>
    <scope>NUCLEOTIDE SEQUENCE</scope>
    <source>
        <strain evidence="9">AVDCRST_MAG14</strain>
    </source>
</reference>
<evidence type="ECO:0000259" key="8">
    <source>
        <dbReference type="Pfam" id="PF00171"/>
    </source>
</evidence>
<dbReference type="PROSITE" id="PS00687">
    <property type="entry name" value="ALDEHYDE_DEHYDR_GLU"/>
    <property type="match status" value="1"/>
</dbReference>
<comment type="catalytic activity">
    <reaction evidence="5">
        <text>succinate semialdehyde + NADP(+) + H2O = succinate + NADPH + 2 H(+)</text>
        <dbReference type="Rhea" id="RHEA:13213"/>
        <dbReference type="ChEBI" id="CHEBI:15377"/>
        <dbReference type="ChEBI" id="CHEBI:15378"/>
        <dbReference type="ChEBI" id="CHEBI:30031"/>
        <dbReference type="ChEBI" id="CHEBI:57706"/>
        <dbReference type="ChEBI" id="CHEBI:57783"/>
        <dbReference type="ChEBI" id="CHEBI:58349"/>
        <dbReference type="EC" id="1.2.1.79"/>
    </reaction>
</comment>
<dbReference type="NCBIfam" id="NF006916">
    <property type="entry name" value="PRK09407.1"/>
    <property type="match status" value="1"/>
</dbReference>